<evidence type="ECO:0000313" key="3">
    <source>
        <dbReference type="Proteomes" id="UP000478463"/>
    </source>
</evidence>
<dbReference type="AlphaFoldDB" id="A0A6L7IV21"/>
<protein>
    <submittedName>
        <fullName evidence="2">M23 family metallopeptidase</fullName>
    </submittedName>
</protein>
<dbReference type="SUPFAM" id="SSF51261">
    <property type="entry name" value="Duplicated hybrid motif"/>
    <property type="match status" value="1"/>
</dbReference>
<proteinExistence type="predicted"/>
<dbReference type="InterPro" id="IPR011055">
    <property type="entry name" value="Dup_hybrid_motif"/>
</dbReference>
<dbReference type="KEGG" id="egd:GS424_006035"/>
<name>A0A6L7IV21_9ACTN</name>
<dbReference type="PANTHER" id="PTHR21666:SF270">
    <property type="entry name" value="MUREIN HYDROLASE ACTIVATOR ENVC"/>
    <property type="match status" value="1"/>
</dbReference>
<dbReference type="Proteomes" id="UP000478463">
    <property type="component" value="Chromosome"/>
</dbReference>
<reference evidence="2 3" key="1">
    <citation type="submission" date="2020-10" db="EMBL/GenBank/DDBJ databases">
        <title>Eggerthella sp. nov., isolated from human feces.</title>
        <authorList>
            <person name="Yajun G."/>
        </authorList>
    </citation>
    <scope>NUCLEOTIDE SEQUENCE [LARGE SCALE GENOMIC DNA]</scope>
    <source>
        <strain evidence="2 3">HF-1101</strain>
    </source>
</reference>
<evidence type="ECO:0000259" key="1">
    <source>
        <dbReference type="Pfam" id="PF01551"/>
    </source>
</evidence>
<sequence>MLRPPILIQAIKQVAGLVAIAFRYDNKVPGPEDGPSRNAYRLPFAGAWTVFNGGVTEETSHSWDVVTQRYAYDFLVLDDEGGSCAPDPADPSDPASYRCYGLDVLAPAAGTVAEARDDCPDAPIALDGSVACGGDDIRGNYVLIEHAHGEYSSLCHLMPGSVAVRVGDEVACGQAVGRCGSSGNSSEPHLHFHVQAGRSFYASLGVPVRFEGVLAEPAPRYEAADPRPLPSDAGDPFPPFLTRGLRVRPAPADGEAAR</sequence>
<feature type="domain" description="M23ase beta-sheet core" evidence="1">
    <location>
        <begin position="101"/>
        <end position="196"/>
    </location>
</feature>
<dbReference type="Gene3D" id="2.70.70.10">
    <property type="entry name" value="Glucose Permease (Domain IIA)"/>
    <property type="match status" value="1"/>
</dbReference>
<gene>
    <name evidence="2" type="ORF">GS424_006035</name>
</gene>
<dbReference type="InterPro" id="IPR016047">
    <property type="entry name" value="M23ase_b-sheet_dom"/>
</dbReference>
<dbReference type="EMBL" id="CP063310">
    <property type="protein sequence ID" value="QOS69402.1"/>
    <property type="molecule type" value="Genomic_DNA"/>
</dbReference>
<dbReference type="Pfam" id="PF01551">
    <property type="entry name" value="Peptidase_M23"/>
    <property type="match status" value="1"/>
</dbReference>
<accession>A0A6L7IV21</accession>
<organism evidence="2 3">
    <name type="scientific">Eggerthella guodeyinii</name>
    <dbReference type="NCBI Taxonomy" id="2690837"/>
    <lineage>
        <taxon>Bacteria</taxon>
        <taxon>Bacillati</taxon>
        <taxon>Actinomycetota</taxon>
        <taxon>Coriobacteriia</taxon>
        <taxon>Eggerthellales</taxon>
        <taxon>Eggerthellaceae</taxon>
        <taxon>Eggerthella</taxon>
    </lineage>
</organism>
<dbReference type="RefSeq" id="WP_160943176.1">
    <property type="nucleotide sequence ID" value="NZ_CP063310.1"/>
</dbReference>
<dbReference type="InterPro" id="IPR050570">
    <property type="entry name" value="Cell_wall_metabolism_enzyme"/>
</dbReference>
<dbReference type="GO" id="GO:0004222">
    <property type="term" value="F:metalloendopeptidase activity"/>
    <property type="evidence" value="ECO:0007669"/>
    <property type="project" value="TreeGrafter"/>
</dbReference>
<dbReference type="CDD" id="cd12797">
    <property type="entry name" value="M23_peptidase"/>
    <property type="match status" value="1"/>
</dbReference>
<dbReference type="PANTHER" id="PTHR21666">
    <property type="entry name" value="PEPTIDASE-RELATED"/>
    <property type="match status" value="1"/>
</dbReference>
<evidence type="ECO:0000313" key="2">
    <source>
        <dbReference type="EMBL" id="QOS69402.1"/>
    </source>
</evidence>